<keyword evidence="2" id="KW-1133">Transmembrane helix</keyword>
<evidence type="ECO:0000256" key="1">
    <source>
        <dbReference type="SAM" id="MobiDB-lite"/>
    </source>
</evidence>
<feature type="region of interest" description="Disordered" evidence="1">
    <location>
        <begin position="1"/>
        <end position="40"/>
    </location>
</feature>
<evidence type="ECO:0000256" key="2">
    <source>
        <dbReference type="SAM" id="Phobius"/>
    </source>
</evidence>
<accession>A0ABR0BHK4</accession>
<name>A0ABR0BHK4_PURLI</name>
<feature type="transmembrane region" description="Helical" evidence="2">
    <location>
        <begin position="386"/>
        <end position="409"/>
    </location>
</feature>
<gene>
    <name evidence="3" type="ORF">Purlil1_12184</name>
</gene>
<keyword evidence="4" id="KW-1185">Reference proteome</keyword>
<reference evidence="3 4" key="1">
    <citation type="journal article" date="2024" name="Microbiol. Resour. Announc.">
        <title>Genome annotations for the ascomycete fungi Trichoderma harzianum, Trichoderma aggressivum, and Purpureocillium lilacinum.</title>
        <authorList>
            <person name="Beijen E.P.W."/>
            <person name="Ohm R.A."/>
        </authorList>
    </citation>
    <scope>NUCLEOTIDE SEQUENCE [LARGE SCALE GENOMIC DNA]</scope>
    <source>
        <strain evidence="3 4">CBS 150709</strain>
    </source>
</reference>
<protein>
    <submittedName>
        <fullName evidence="3">Uncharacterized protein</fullName>
    </submittedName>
</protein>
<dbReference type="EMBL" id="JAWRVI010000091">
    <property type="protein sequence ID" value="KAK4077986.1"/>
    <property type="molecule type" value="Genomic_DNA"/>
</dbReference>
<feature type="region of interest" description="Disordered" evidence="1">
    <location>
        <begin position="407"/>
        <end position="452"/>
    </location>
</feature>
<comment type="caution">
    <text evidence="3">The sequence shown here is derived from an EMBL/GenBank/DDBJ whole genome shotgun (WGS) entry which is preliminary data.</text>
</comment>
<proteinExistence type="predicted"/>
<keyword evidence="2" id="KW-0812">Transmembrane</keyword>
<evidence type="ECO:0000313" key="4">
    <source>
        <dbReference type="Proteomes" id="UP001287286"/>
    </source>
</evidence>
<dbReference type="Proteomes" id="UP001287286">
    <property type="component" value="Unassembled WGS sequence"/>
</dbReference>
<keyword evidence="2" id="KW-0472">Membrane</keyword>
<feature type="compositionally biased region" description="Low complexity" evidence="1">
    <location>
        <begin position="409"/>
        <end position="441"/>
    </location>
</feature>
<organism evidence="3 4">
    <name type="scientific">Purpureocillium lilacinum</name>
    <name type="common">Paecilomyces lilacinus</name>
    <dbReference type="NCBI Taxonomy" id="33203"/>
    <lineage>
        <taxon>Eukaryota</taxon>
        <taxon>Fungi</taxon>
        <taxon>Dikarya</taxon>
        <taxon>Ascomycota</taxon>
        <taxon>Pezizomycotina</taxon>
        <taxon>Sordariomycetes</taxon>
        <taxon>Hypocreomycetidae</taxon>
        <taxon>Hypocreales</taxon>
        <taxon>Ophiocordycipitaceae</taxon>
        <taxon>Purpureocillium</taxon>
    </lineage>
</organism>
<sequence>MGEKHSWRGLQQGCQHTADRSARARRRPQTRQTTRSTEANEACRLTEQWGLFAEEERTVSQSVAAPVRVIRPTWQWAPSRYSGPDCKRRSDGGFSGTVYETLPRCYDASDVMRYRLPRGSFDATHINHKEPGGRISTSKLSHPPEISGFTQTGGSCIFLTLLIGTALGGLPPWQPSQILRLSRIGGGSRKFICAGQCPTLLQYAGRAIPEKVGWPLLAEFIHGDRADIVSRSRSLAITLVISCQRRVNISDAVSVRPEASPMTPLYDHDASAPEVAQLSSPRTATTSIVSEYRGRYQQRRAFEHLNDLGADTGKETFIDNTAGKIVVPAEIQKDSHPQAVLETHEAAPCREQSLHGAGQQSFGVEVSPRPSSNLAWKDFSINAKTLLTLFLFVIIIAAGVGGGVGGGLASKSSSDTTSADSTTASMSRTPSTPSPTSARTAPPRPSTTPAFLNETDVDTGIAFQGFSRIQYKGMYTEVVRDDDGPGLDFAFDIHSYMLAYALDWLQRDTSRCGVVASWVSTCGRVIRRVGEPGVGVSSFDKEQILLQKFSNHKMKKMGDLGASWSGRTRAVAAACEILEPHWCLTILHEGGGPCHDIL</sequence>
<evidence type="ECO:0000313" key="3">
    <source>
        <dbReference type="EMBL" id="KAK4077986.1"/>
    </source>
</evidence>